<dbReference type="GO" id="GO:0055085">
    <property type="term" value="P:transmembrane transport"/>
    <property type="evidence" value="ECO:0007669"/>
    <property type="project" value="TreeGrafter"/>
</dbReference>
<sequence length="110" mass="11856">MWSSGVSWTLPLVLLSTLPARVSGGDILSTQGFTLCSSDPTIKVEALDVQFDRTTNMVVFNVAGSSSESQNVTAKIVVTAYGRQVYEKPFNPCDSANYVEQLCPGMCTLL</sequence>
<name>A0A9N8KB55_9PEZI</name>
<comment type="caution">
    <text evidence="3">The sequence shown here is derived from an EMBL/GenBank/DDBJ whole genome shotgun (WGS) entry which is preliminary data.</text>
</comment>
<dbReference type="Pfam" id="PF14558">
    <property type="entry name" value="TRP_N"/>
    <property type="match status" value="1"/>
</dbReference>
<protein>
    <recommendedName>
        <fullName evidence="2">ML-like domain-containing protein</fullName>
    </recommendedName>
</protein>
<dbReference type="OrthoDB" id="2115177at2759"/>
<dbReference type="PANTHER" id="PTHR31145:SF5">
    <property type="entry name" value="DUF907 DOMAIN PROTEIN (AFU_ORTHOLOGUE AFUA_2G06100)"/>
    <property type="match status" value="1"/>
</dbReference>
<proteinExistence type="predicted"/>
<dbReference type="InterPro" id="IPR040241">
    <property type="entry name" value="TRP_Flc/Pkd2-like"/>
</dbReference>
<feature type="domain" description="ML-like" evidence="2">
    <location>
        <begin position="26"/>
        <end position="109"/>
    </location>
</feature>
<evidence type="ECO:0000256" key="1">
    <source>
        <dbReference type="SAM" id="SignalP"/>
    </source>
</evidence>
<keyword evidence="1" id="KW-0732">Signal</keyword>
<keyword evidence="4" id="KW-1185">Reference proteome</keyword>
<dbReference type="SMART" id="SM01320">
    <property type="entry name" value="TRP_N"/>
    <property type="match status" value="1"/>
</dbReference>
<evidence type="ECO:0000313" key="4">
    <source>
        <dbReference type="Proteomes" id="UP000745764"/>
    </source>
</evidence>
<feature type="chain" id="PRO_5040288274" description="ML-like domain-containing protein" evidence="1">
    <location>
        <begin position="25"/>
        <end position="110"/>
    </location>
</feature>
<dbReference type="Proteomes" id="UP000745764">
    <property type="component" value="Unassembled WGS sequence"/>
</dbReference>
<feature type="signal peptide" evidence="1">
    <location>
        <begin position="1"/>
        <end position="24"/>
    </location>
</feature>
<dbReference type="GO" id="GO:0009272">
    <property type="term" value="P:fungal-type cell wall biogenesis"/>
    <property type="evidence" value="ECO:0007669"/>
    <property type="project" value="TreeGrafter"/>
</dbReference>
<dbReference type="AlphaFoldDB" id="A0A9N8KB55"/>
<evidence type="ECO:0000313" key="3">
    <source>
        <dbReference type="EMBL" id="CAD0107424.1"/>
    </source>
</evidence>
<organism evidence="3 4">
    <name type="scientific">Aureobasidium uvarum</name>
    <dbReference type="NCBI Taxonomy" id="2773716"/>
    <lineage>
        <taxon>Eukaryota</taxon>
        <taxon>Fungi</taxon>
        <taxon>Dikarya</taxon>
        <taxon>Ascomycota</taxon>
        <taxon>Pezizomycotina</taxon>
        <taxon>Dothideomycetes</taxon>
        <taxon>Dothideomycetidae</taxon>
        <taxon>Dothideales</taxon>
        <taxon>Saccotheciaceae</taxon>
        <taxon>Aureobasidium</taxon>
    </lineage>
</organism>
<gene>
    <name evidence="3" type="ORF">AWRI4620_LOCUS1679</name>
</gene>
<accession>A0A9N8KB55</accession>
<dbReference type="GO" id="GO:0016020">
    <property type="term" value="C:membrane"/>
    <property type="evidence" value="ECO:0007669"/>
    <property type="project" value="TreeGrafter"/>
</dbReference>
<reference evidence="3" key="1">
    <citation type="submission" date="2020-06" db="EMBL/GenBank/DDBJ databases">
        <authorList>
            <person name="Onetto C."/>
        </authorList>
    </citation>
    <scope>NUCLEOTIDE SEQUENCE</scope>
</reference>
<dbReference type="EMBL" id="CAINUL010000002">
    <property type="protein sequence ID" value="CAD0107424.1"/>
    <property type="molecule type" value="Genomic_DNA"/>
</dbReference>
<evidence type="ECO:0000259" key="2">
    <source>
        <dbReference type="SMART" id="SM01320"/>
    </source>
</evidence>
<dbReference type="InterPro" id="IPR032800">
    <property type="entry name" value="TRP_N"/>
</dbReference>
<dbReference type="PANTHER" id="PTHR31145">
    <property type="entry name" value="INTEGRAL MEMBRANE PROTEIN (AFU_ORTHOLOGUE AFUA_7G01610)"/>
    <property type="match status" value="1"/>
</dbReference>